<evidence type="ECO:0000259" key="1">
    <source>
        <dbReference type="SMART" id="SM00670"/>
    </source>
</evidence>
<dbReference type="InterPro" id="IPR002716">
    <property type="entry name" value="PIN_dom"/>
</dbReference>
<dbReference type="SUPFAM" id="SSF88723">
    <property type="entry name" value="PIN domain-like"/>
    <property type="match status" value="1"/>
</dbReference>
<dbReference type="Pfam" id="PF13638">
    <property type="entry name" value="PIN_4"/>
    <property type="match status" value="1"/>
</dbReference>
<dbReference type="FunFam" id="3.40.50.1010:FF:000010">
    <property type="entry name" value="Exosome complex exonuclease DIS3"/>
    <property type="match status" value="1"/>
</dbReference>
<dbReference type="CDD" id="cd09862">
    <property type="entry name" value="PIN_Rrp44-like"/>
    <property type="match status" value="1"/>
</dbReference>
<keyword evidence="3" id="KW-1185">Reference proteome</keyword>
<reference evidence="2" key="1">
    <citation type="submission" date="2021-04" db="EMBL/GenBank/DDBJ databases">
        <authorList>
            <consortium name="Molecular Ecology Group"/>
        </authorList>
    </citation>
    <scope>NUCLEOTIDE SEQUENCE</scope>
</reference>
<accession>A0A8S3YZ18</accession>
<dbReference type="Proteomes" id="UP000678393">
    <property type="component" value="Unassembled WGS sequence"/>
</dbReference>
<proteinExistence type="predicted"/>
<dbReference type="Gene3D" id="3.40.50.1010">
    <property type="entry name" value="5'-nuclease"/>
    <property type="match status" value="1"/>
</dbReference>
<gene>
    <name evidence="2" type="ORF">CUNI_LOCUS5104</name>
</gene>
<feature type="non-terminal residue" evidence="2">
    <location>
        <position position="1"/>
    </location>
</feature>
<protein>
    <recommendedName>
        <fullName evidence="1">PIN domain-containing protein</fullName>
    </recommendedName>
</protein>
<evidence type="ECO:0000313" key="3">
    <source>
        <dbReference type="Proteomes" id="UP000678393"/>
    </source>
</evidence>
<dbReference type="SMART" id="SM00670">
    <property type="entry name" value="PINc"/>
    <property type="match status" value="1"/>
</dbReference>
<dbReference type="OrthoDB" id="8865864at2759"/>
<dbReference type="InterPro" id="IPR029060">
    <property type="entry name" value="PIN-like_dom_sf"/>
</dbReference>
<comment type="caution">
    <text evidence="2">The sequence shown here is derived from an EMBL/GenBank/DDBJ whole genome shotgun (WGS) entry which is preliminary data.</text>
</comment>
<evidence type="ECO:0000313" key="2">
    <source>
        <dbReference type="EMBL" id="CAG5119546.1"/>
    </source>
</evidence>
<sequence length="188" mass="21814">MLTNKVFIKKTRLGGVMKIVREIYLRDDISCGSEGCSRCDELMEKMPLEENPVTSSKLIQGPHYIVPDTNVVLHQIDVLEDSSIQNVIILQTVLEEIRHRSAPVYKRVKDMLSNSRKHFYMFCNEFNMHTYIERKPGESANDRNDRAVRKAVAWYVDHLKESGIEVVLLTNDMENKRLALQEQLKAYT</sequence>
<dbReference type="EMBL" id="CAJHNH020000733">
    <property type="protein sequence ID" value="CAG5119546.1"/>
    <property type="molecule type" value="Genomic_DNA"/>
</dbReference>
<dbReference type="AlphaFoldDB" id="A0A8S3YZ18"/>
<feature type="domain" description="PIN" evidence="1">
    <location>
        <begin position="63"/>
        <end position="177"/>
    </location>
</feature>
<name>A0A8S3YZ18_9EUPU</name>
<organism evidence="2 3">
    <name type="scientific">Candidula unifasciata</name>
    <dbReference type="NCBI Taxonomy" id="100452"/>
    <lineage>
        <taxon>Eukaryota</taxon>
        <taxon>Metazoa</taxon>
        <taxon>Spiralia</taxon>
        <taxon>Lophotrochozoa</taxon>
        <taxon>Mollusca</taxon>
        <taxon>Gastropoda</taxon>
        <taxon>Heterobranchia</taxon>
        <taxon>Euthyneura</taxon>
        <taxon>Panpulmonata</taxon>
        <taxon>Eupulmonata</taxon>
        <taxon>Stylommatophora</taxon>
        <taxon>Helicina</taxon>
        <taxon>Helicoidea</taxon>
        <taxon>Geomitridae</taxon>
        <taxon>Candidula</taxon>
    </lineage>
</organism>